<sequence>ISQLAKTQYPQARLILDWWHLKKRVGETVDWLKHHGLGRKDATNWGRQLRDWLWRGKAVATLQSCRSLGQQLGLSPPADKSQTKLGQTSLQSFYLYLRNNLDSIVDYQTYRRKGYFISSVWVEKTIDLLICRRLKLRGQNWSRQGAENIVTFRQLILNDHWKSYWQQQKAS</sequence>
<feature type="non-terminal residue" evidence="1">
    <location>
        <position position="1"/>
    </location>
</feature>
<name>A0A382TYX4_9ZZZZ</name>
<evidence type="ECO:0000313" key="1">
    <source>
        <dbReference type="EMBL" id="SVD27203.1"/>
    </source>
</evidence>
<reference evidence="1" key="1">
    <citation type="submission" date="2018-05" db="EMBL/GenBank/DDBJ databases">
        <authorList>
            <person name="Lanie J.A."/>
            <person name="Ng W.-L."/>
            <person name="Kazmierczak K.M."/>
            <person name="Andrzejewski T.M."/>
            <person name="Davidsen T.M."/>
            <person name="Wayne K.J."/>
            <person name="Tettelin H."/>
            <person name="Glass J.I."/>
            <person name="Rusch D."/>
            <person name="Podicherti R."/>
            <person name="Tsui H.-C.T."/>
            <person name="Winkler M.E."/>
        </authorList>
    </citation>
    <scope>NUCLEOTIDE SEQUENCE</scope>
</reference>
<protein>
    <recommendedName>
        <fullName evidence="2">Transposase IS204/IS1001/IS1096/IS1165 DDE domain-containing protein</fullName>
    </recommendedName>
</protein>
<proteinExistence type="predicted"/>
<dbReference type="EMBL" id="UINC01140201">
    <property type="protein sequence ID" value="SVD27203.1"/>
    <property type="molecule type" value="Genomic_DNA"/>
</dbReference>
<dbReference type="AlphaFoldDB" id="A0A382TYX4"/>
<gene>
    <name evidence="1" type="ORF">METZ01_LOCUS380057</name>
</gene>
<organism evidence="1">
    <name type="scientific">marine metagenome</name>
    <dbReference type="NCBI Taxonomy" id="408172"/>
    <lineage>
        <taxon>unclassified sequences</taxon>
        <taxon>metagenomes</taxon>
        <taxon>ecological metagenomes</taxon>
    </lineage>
</organism>
<accession>A0A382TYX4</accession>
<evidence type="ECO:0008006" key="2">
    <source>
        <dbReference type="Google" id="ProtNLM"/>
    </source>
</evidence>